<feature type="region of interest" description="Disordered" evidence="1">
    <location>
        <begin position="117"/>
        <end position="147"/>
    </location>
</feature>
<evidence type="ECO:0000313" key="2">
    <source>
        <dbReference type="EMBL" id="MBR7837915.1"/>
    </source>
</evidence>
<evidence type="ECO:0000256" key="1">
    <source>
        <dbReference type="SAM" id="MobiDB-lite"/>
    </source>
</evidence>
<comment type="caution">
    <text evidence="2">The sequence shown here is derived from an EMBL/GenBank/DDBJ whole genome shotgun (WGS) entry which is preliminary data.</text>
</comment>
<sequence length="212" mass="23048">MSERAVTGIRDGVDAILDQWRDQCPDLSAGPLRVITRLARVRIHLETASAAVFDGYARTPADVQALVTPRCADRPYRMGQARLMQALGFTSATVSLRLARPARLDWLARHEERGIVAREPDPDDKRSATIHHTDRGLSDDDPGSGPLATHIHLLTPAQQACIATGDPITHANDPAMRTPKDLDACPAAKVRLLRGNERAGSTVHRPPAREAA</sequence>
<dbReference type="InterPro" id="IPR036388">
    <property type="entry name" value="WH-like_DNA-bd_sf"/>
</dbReference>
<evidence type="ECO:0000313" key="3">
    <source>
        <dbReference type="Proteomes" id="UP000675781"/>
    </source>
</evidence>
<dbReference type="Gene3D" id="1.10.10.10">
    <property type="entry name" value="Winged helix-like DNA-binding domain superfamily/Winged helix DNA-binding domain"/>
    <property type="match status" value="1"/>
</dbReference>
<accession>A0A941IQP6</accession>
<proteinExistence type="predicted"/>
<gene>
    <name evidence="2" type="ORF">KDL01_31870</name>
</gene>
<organism evidence="2 3">
    <name type="scientific">Actinospica durhamensis</name>
    <dbReference type="NCBI Taxonomy" id="1508375"/>
    <lineage>
        <taxon>Bacteria</taxon>
        <taxon>Bacillati</taxon>
        <taxon>Actinomycetota</taxon>
        <taxon>Actinomycetes</taxon>
        <taxon>Catenulisporales</taxon>
        <taxon>Actinospicaceae</taxon>
        <taxon>Actinospica</taxon>
    </lineage>
</organism>
<dbReference type="AlphaFoldDB" id="A0A941IQP6"/>
<keyword evidence="3" id="KW-1185">Reference proteome</keyword>
<dbReference type="EMBL" id="JAGSOG010000240">
    <property type="protein sequence ID" value="MBR7837915.1"/>
    <property type="molecule type" value="Genomic_DNA"/>
</dbReference>
<feature type="compositionally biased region" description="Basic and acidic residues" evidence="1">
    <location>
        <begin position="117"/>
        <end position="138"/>
    </location>
</feature>
<name>A0A941IQP6_9ACTN</name>
<dbReference type="RefSeq" id="WP_212532377.1">
    <property type="nucleotide sequence ID" value="NZ_JAGSOG010000240.1"/>
</dbReference>
<evidence type="ECO:0008006" key="4">
    <source>
        <dbReference type="Google" id="ProtNLM"/>
    </source>
</evidence>
<protein>
    <recommendedName>
        <fullName evidence="4">MarR family transcriptional regulator</fullName>
    </recommendedName>
</protein>
<dbReference type="Proteomes" id="UP000675781">
    <property type="component" value="Unassembled WGS sequence"/>
</dbReference>
<dbReference type="SUPFAM" id="SSF46785">
    <property type="entry name" value="Winged helix' DNA-binding domain"/>
    <property type="match status" value="1"/>
</dbReference>
<reference evidence="2" key="1">
    <citation type="submission" date="2021-04" db="EMBL/GenBank/DDBJ databases">
        <title>Genome based classification of Actinospica acidithermotolerans sp. nov., an actinobacterium isolated from an Indonesian hot spring.</title>
        <authorList>
            <person name="Kusuma A.B."/>
            <person name="Putra K.E."/>
            <person name="Nafisah S."/>
            <person name="Loh J."/>
            <person name="Nouioui I."/>
            <person name="Goodfellow M."/>
        </authorList>
    </citation>
    <scope>NUCLEOTIDE SEQUENCE</scope>
    <source>
        <strain evidence="2">CSCA 57</strain>
    </source>
</reference>
<dbReference type="InterPro" id="IPR036390">
    <property type="entry name" value="WH_DNA-bd_sf"/>
</dbReference>